<keyword evidence="1" id="KW-1133">Transmembrane helix</keyword>
<comment type="caution">
    <text evidence="2">The sequence shown here is derived from an EMBL/GenBank/DDBJ whole genome shotgun (WGS) entry which is preliminary data.</text>
</comment>
<dbReference type="Proteomes" id="UP001589891">
    <property type="component" value="Unassembled WGS sequence"/>
</dbReference>
<reference evidence="2 3" key="1">
    <citation type="submission" date="2024-09" db="EMBL/GenBank/DDBJ databases">
        <authorList>
            <person name="Sun Q."/>
            <person name="Mori K."/>
        </authorList>
    </citation>
    <scope>NUCLEOTIDE SEQUENCE [LARGE SCALE GENOMIC DNA]</scope>
    <source>
        <strain evidence="2 3">NCAIM B.01794</strain>
    </source>
</reference>
<feature type="transmembrane region" description="Helical" evidence="1">
    <location>
        <begin position="196"/>
        <end position="217"/>
    </location>
</feature>
<feature type="transmembrane region" description="Helical" evidence="1">
    <location>
        <begin position="66"/>
        <end position="83"/>
    </location>
</feature>
<protein>
    <submittedName>
        <fullName evidence="2">ZIP family metal transporter</fullName>
    </submittedName>
</protein>
<feature type="transmembrane region" description="Helical" evidence="1">
    <location>
        <begin position="224"/>
        <end position="242"/>
    </location>
</feature>
<evidence type="ECO:0000313" key="3">
    <source>
        <dbReference type="Proteomes" id="UP001589891"/>
    </source>
</evidence>
<proteinExistence type="predicted"/>
<feature type="transmembrane region" description="Helical" evidence="1">
    <location>
        <begin position="6"/>
        <end position="28"/>
    </location>
</feature>
<keyword evidence="1" id="KW-0812">Transmembrane</keyword>
<keyword evidence="3" id="KW-1185">Reference proteome</keyword>
<evidence type="ECO:0000256" key="1">
    <source>
        <dbReference type="SAM" id="Phobius"/>
    </source>
</evidence>
<name>A0ABV6SFW8_AZOPA</name>
<feature type="transmembrane region" description="Helical" evidence="1">
    <location>
        <begin position="167"/>
        <end position="190"/>
    </location>
</feature>
<feature type="transmembrane region" description="Helical" evidence="1">
    <location>
        <begin position="104"/>
        <end position="129"/>
    </location>
</feature>
<organism evidence="2 3">
    <name type="scientific">Azorhizophilus paspali</name>
    <name type="common">Azotobacter paspali</name>
    <dbReference type="NCBI Taxonomy" id="69963"/>
    <lineage>
        <taxon>Bacteria</taxon>
        <taxon>Pseudomonadati</taxon>
        <taxon>Pseudomonadota</taxon>
        <taxon>Gammaproteobacteria</taxon>
        <taxon>Pseudomonadales</taxon>
        <taxon>Pseudomonadaceae</taxon>
        <taxon>Azorhizophilus</taxon>
    </lineage>
</organism>
<keyword evidence="1" id="KW-0472">Membrane</keyword>
<feature type="transmembrane region" description="Helical" evidence="1">
    <location>
        <begin position="35"/>
        <end position="54"/>
    </location>
</feature>
<accession>A0ABV6SFW8</accession>
<dbReference type="EMBL" id="JBHLSS010000009">
    <property type="protein sequence ID" value="MFC0708417.1"/>
    <property type="molecule type" value="Genomic_DNA"/>
</dbReference>
<gene>
    <name evidence="2" type="ORF">ACFFGX_01970</name>
</gene>
<feature type="transmembrane region" description="Helical" evidence="1">
    <location>
        <begin position="135"/>
        <end position="155"/>
    </location>
</feature>
<evidence type="ECO:0000313" key="2">
    <source>
        <dbReference type="EMBL" id="MFC0708417.1"/>
    </source>
</evidence>
<sequence length="246" mass="25289">MSESLILQAGFWGWLAASSLLLGAWLGLGARLPKRLVAASMAFGSGVLIAALCFEQLPEAKRLAGIWPPLGGLLVGGMAFVLADEGLDRLQARHRARRLGRGSLAGLLIAAGAFLDGIPESLALGLGLLDDGRPSLALLVAVLLANLPEGLASAAGLRAEGYGRRQVFALWGVIVGLSGFAAMLGPALLADLSPGWLAFALGFSAGAVLCMLVDTLIPEAFKATHALTGLITLAGFMLAFALEHLS</sequence>
<dbReference type="RefSeq" id="WP_376942362.1">
    <property type="nucleotide sequence ID" value="NZ_CP171449.1"/>
</dbReference>